<keyword evidence="3" id="KW-1185">Reference proteome</keyword>
<comment type="caution">
    <text evidence="2">The sequence shown here is derived from an EMBL/GenBank/DDBJ whole genome shotgun (WGS) entry which is preliminary data.</text>
</comment>
<evidence type="ECO:0000313" key="2">
    <source>
        <dbReference type="EMBL" id="TNN34892.1"/>
    </source>
</evidence>
<accession>A0A4Z2F317</accession>
<evidence type="ECO:0000256" key="1">
    <source>
        <dbReference type="SAM" id="MobiDB-lite"/>
    </source>
</evidence>
<dbReference type="EMBL" id="SRLO01001871">
    <property type="protein sequence ID" value="TNN34892.1"/>
    <property type="molecule type" value="Genomic_DNA"/>
</dbReference>
<sequence>MALEAAPKFFNKRFDWVAFPRKATFSARAVHLHLTQSQILLSRDDHVDVTTVHPTTLELFDSTRRDAVDHGAPGGKRQKWRCRSQDANEETVGV</sequence>
<evidence type="ECO:0000313" key="3">
    <source>
        <dbReference type="Proteomes" id="UP000314294"/>
    </source>
</evidence>
<reference evidence="2 3" key="1">
    <citation type="submission" date="2019-03" db="EMBL/GenBank/DDBJ databases">
        <title>First draft genome of Liparis tanakae, snailfish: a comprehensive survey of snailfish specific genes.</title>
        <authorList>
            <person name="Kim W."/>
            <person name="Song I."/>
            <person name="Jeong J.-H."/>
            <person name="Kim D."/>
            <person name="Kim S."/>
            <person name="Ryu S."/>
            <person name="Song J.Y."/>
            <person name="Lee S.K."/>
        </authorList>
    </citation>
    <scope>NUCLEOTIDE SEQUENCE [LARGE SCALE GENOMIC DNA]</scope>
    <source>
        <tissue evidence="2">Muscle</tissue>
    </source>
</reference>
<name>A0A4Z2F317_9TELE</name>
<proteinExistence type="predicted"/>
<organism evidence="2 3">
    <name type="scientific">Liparis tanakae</name>
    <name type="common">Tanaka's snailfish</name>
    <dbReference type="NCBI Taxonomy" id="230148"/>
    <lineage>
        <taxon>Eukaryota</taxon>
        <taxon>Metazoa</taxon>
        <taxon>Chordata</taxon>
        <taxon>Craniata</taxon>
        <taxon>Vertebrata</taxon>
        <taxon>Euteleostomi</taxon>
        <taxon>Actinopterygii</taxon>
        <taxon>Neopterygii</taxon>
        <taxon>Teleostei</taxon>
        <taxon>Neoteleostei</taxon>
        <taxon>Acanthomorphata</taxon>
        <taxon>Eupercaria</taxon>
        <taxon>Perciformes</taxon>
        <taxon>Cottioidei</taxon>
        <taxon>Cottales</taxon>
        <taxon>Liparidae</taxon>
        <taxon>Liparis</taxon>
    </lineage>
</organism>
<dbReference type="AlphaFoldDB" id="A0A4Z2F317"/>
<gene>
    <name evidence="2" type="ORF">EYF80_054941</name>
</gene>
<protein>
    <submittedName>
        <fullName evidence="2">Uncharacterized protein</fullName>
    </submittedName>
</protein>
<feature type="region of interest" description="Disordered" evidence="1">
    <location>
        <begin position="66"/>
        <end position="94"/>
    </location>
</feature>
<dbReference type="Proteomes" id="UP000314294">
    <property type="component" value="Unassembled WGS sequence"/>
</dbReference>